<protein>
    <recommendedName>
        <fullName evidence="1">HNH nuclease domain-containing protein</fullName>
    </recommendedName>
</protein>
<dbReference type="Pfam" id="PF13392">
    <property type="entry name" value="HNH_3"/>
    <property type="match status" value="1"/>
</dbReference>
<reference evidence="2" key="1">
    <citation type="submission" date="2024-05" db="EMBL/GenBank/DDBJ databases">
        <title>Whole-Genome Sequence of CFS9, a Potential Fish Probiotic Isolated from the Body Surface of Silurus asotus.</title>
        <authorList>
            <person name="Kojima M."/>
            <person name="Tobioka K."/>
            <person name="Yokota K."/>
            <person name="Nakatani H."/>
            <person name="Hori K."/>
            <person name="Tamaru Y."/>
            <person name="Okazaki F."/>
        </authorList>
    </citation>
    <scope>NUCLEOTIDE SEQUENCE</scope>
    <source>
        <strain evidence="2">CFS9</strain>
    </source>
</reference>
<sequence>MFMRKFWTTEETEIMIQNYPDKPTIDLIELLPNRTVSGIAGQASKLGLHKSDAFMKSPMSGRISKDNDIGFDTRFKQNQPGWNKGLKQKDYMSPEKIENTKKTQFKKGSDPHNTQSIGYERLSKDGYIEVKVRHLKNGKSNNKNFEFKHRIVYEQNYGSIPKGMIVEFLDGDNRNFEPENLVLKTRKENLLQNSMCDTSIVKRFIGIKEPEAVNKIIEEMPNLVDLRRKLLIKKKRLNGRN</sequence>
<proteinExistence type="predicted"/>
<name>A0AAT9GW06_9FLAO</name>
<dbReference type="AlphaFoldDB" id="A0AAT9GW06"/>
<gene>
    <name evidence="2" type="ORF">CFS9_03230</name>
</gene>
<evidence type="ECO:0000313" key="2">
    <source>
        <dbReference type="EMBL" id="BFM41682.1"/>
    </source>
</evidence>
<evidence type="ECO:0000259" key="1">
    <source>
        <dbReference type="Pfam" id="PF13392"/>
    </source>
</evidence>
<dbReference type="InterPro" id="IPR003615">
    <property type="entry name" value="HNH_nuc"/>
</dbReference>
<dbReference type="InterPro" id="IPR044925">
    <property type="entry name" value="His-Me_finger_sf"/>
</dbReference>
<dbReference type="SUPFAM" id="SSF54060">
    <property type="entry name" value="His-Me finger endonucleases"/>
    <property type="match status" value="1"/>
</dbReference>
<organism evidence="2">
    <name type="scientific">Flavobacterium sp. CFS9</name>
    <dbReference type="NCBI Taxonomy" id="3143118"/>
    <lineage>
        <taxon>Bacteria</taxon>
        <taxon>Pseudomonadati</taxon>
        <taxon>Bacteroidota</taxon>
        <taxon>Flavobacteriia</taxon>
        <taxon>Flavobacteriales</taxon>
        <taxon>Flavobacteriaceae</taxon>
        <taxon>Flavobacterium</taxon>
    </lineage>
</organism>
<dbReference type="EMBL" id="AP031573">
    <property type="protein sequence ID" value="BFM41682.1"/>
    <property type="molecule type" value="Genomic_DNA"/>
</dbReference>
<dbReference type="Gene3D" id="3.90.75.20">
    <property type="match status" value="1"/>
</dbReference>
<feature type="domain" description="HNH nuclease" evidence="1">
    <location>
        <begin position="147"/>
        <end position="190"/>
    </location>
</feature>
<accession>A0AAT9GW06</accession>